<sequence>MTTLLASPSSNGPSHQLKLYDTYGALFLSVIFSTCLFGITISQSLTYFRRYSNDSFIVRGTALLPARAPINQSFDRASDTLSTALATAGVYRYLISNFSNPLALTRIDE</sequence>
<accession>A0ABR3JGA9</accession>
<dbReference type="Proteomes" id="UP001556367">
    <property type="component" value="Unassembled WGS sequence"/>
</dbReference>
<evidence type="ECO:0000313" key="2">
    <source>
        <dbReference type="EMBL" id="KAL0954480.1"/>
    </source>
</evidence>
<proteinExistence type="predicted"/>
<reference evidence="3" key="1">
    <citation type="submission" date="2024-06" db="EMBL/GenBank/DDBJ databases">
        <title>Multi-omics analyses provide insights into the biosynthesis of the anticancer antibiotic pleurotin in Hohenbuehelia grisea.</title>
        <authorList>
            <person name="Weaver J.A."/>
            <person name="Alberti F."/>
        </authorList>
    </citation>
    <scope>NUCLEOTIDE SEQUENCE [LARGE SCALE GENOMIC DNA]</scope>
    <source>
        <strain evidence="3">T-177</strain>
    </source>
</reference>
<comment type="caution">
    <text evidence="2">The sequence shown here is derived from an EMBL/GenBank/DDBJ whole genome shotgun (WGS) entry which is preliminary data.</text>
</comment>
<keyword evidence="1" id="KW-1133">Transmembrane helix</keyword>
<evidence type="ECO:0000313" key="3">
    <source>
        <dbReference type="Proteomes" id="UP001556367"/>
    </source>
</evidence>
<keyword evidence="1" id="KW-0812">Transmembrane</keyword>
<keyword evidence="3" id="KW-1185">Reference proteome</keyword>
<protein>
    <submittedName>
        <fullName evidence="2">Uncharacterized protein</fullName>
    </submittedName>
</protein>
<gene>
    <name evidence="2" type="ORF">HGRIS_003449</name>
</gene>
<feature type="transmembrane region" description="Helical" evidence="1">
    <location>
        <begin position="20"/>
        <end position="41"/>
    </location>
</feature>
<dbReference type="EMBL" id="JASNQZ010000007">
    <property type="protein sequence ID" value="KAL0954480.1"/>
    <property type="molecule type" value="Genomic_DNA"/>
</dbReference>
<organism evidence="2 3">
    <name type="scientific">Hohenbuehelia grisea</name>
    <dbReference type="NCBI Taxonomy" id="104357"/>
    <lineage>
        <taxon>Eukaryota</taxon>
        <taxon>Fungi</taxon>
        <taxon>Dikarya</taxon>
        <taxon>Basidiomycota</taxon>
        <taxon>Agaricomycotina</taxon>
        <taxon>Agaricomycetes</taxon>
        <taxon>Agaricomycetidae</taxon>
        <taxon>Agaricales</taxon>
        <taxon>Pleurotineae</taxon>
        <taxon>Pleurotaceae</taxon>
        <taxon>Hohenbuehelia</taxon>
    </lineage>
</organism>
<name>A0ABR3JGA9_9AGAR</name>
<keyword evidence="1" id="KW-0472">Membrane</keyword>
<evidence type="ECO:0000256" key="1">
    <source>
        <dbReference type="SAM" id="Phobius"/>
    </source>
</evidence>